<keyword evidence="6 11" id="KW-0732">Signal</keyword>
<dbReference type="GO" id="GO:0009279">
    <property type="term" value="C:cell outer membrane"/>
    <property type="evidence" value="ECO:0007669"/>
    <property type="project" value="UniProtKB-SubCell"/>
</dbReference>
<feature type="chain" id="PRO_5006054547" evidence="11">
    <location>
        <begin position="30"/>
        <end position="348"/>
    </location>
</feature>
<dbReference type="InterPro" id="IPR033900">
    <property type="entry name" value="Gram_neg_porin_domain"/>
</dbReference>
<evidence type="ECO:0000256" key="1">
    <source>
        <dbReference type="ARBA" id="ARBA00004571"/>
    </source>
</evidence>
<feature type="domain" description="Porin" evidence="12">
    <location>
        <begin position="17"/>
        <end position="323"/>
    </location>
</feature>
<dbReference type="RefSeq" id="WP_035993304.1">
    <property type="nucleotide sequence ID" value="NZ_CP012748.1"/>
</dbReference>
<dbReference type="CDD" id="cd00342">
    <property type="entry name" value="gram_neg_porins"/>
    <property type="match status" value="1"/>
</dbReference>
<dbReference type="GO" id="GO:0015288">
    <property type="term" value="F:porin activity"/>
    <property type="evidence" value="ECO:0007669"/>
    <property type="project" value="UniProtKB-KW"/>
</dbReference>
<protein>
    <submittedName>
        <fullName evidence="13">Outer membrane protein porin</fullName>
    </submittedName>
</protein>
<dbReference type="PANTHER" id="PTHR34501:SF9">
    <property type="entry name" value="MAJOR OUTER MEMBRANE PROTEIN P.IA"/>
    <property type="match status" value="1"/>
</dbReference>
<dbReference type="InterPro" id="IPR050298">
    <property type="entry name" value="Gram-neg_bact_OMP"/>
</dbReference>
<dbReference type="KEGG" id="bcai:K788_0006971"/>
<reference evidence="13 14" key="1">
    <citation type="journal article" date="2014" name="Genome Announc.">
        <title>Draft Genome Sequence of the Haloacid-Degrading Burkholderia caribensis Strain MBA4.</title>
        <authorList>
            <person name="Pan Y."/>
            <person name="Kong K.F."/>
            <person name="Tsang J.S."/>
        </authorList>
    </citation>
    <scope>NUCLEOTIDE SEQUENCE [LARGE SCALE GENOMIC DNA]</scope>
    <source>
        <strain evidence="13 14">MBA4</strain>
        <plasmid evidence="14">Plasmid</plasmid>
    </source>
</reference>
<keyword evidence="13" id="KW-0614">Plasmid</keyword>
<keyword evidence="3" id="KW-0813">Transport</keyword>
<proteinExistence type="predicted"/>
<keyword evidence="9" id="KW-0472">Membrane</keyword>
<evidence type="ECO:0000256" key="7">
    <source>
        <dbReference type="ARBA" id="ARBA00023065"/>
    </source>
</evidence>
<dbReference type="EMBL" id="CP012748">
    <property type="protein sequence ID" value="ALL70930.1"/>
    <property type="molecule type" value="Genomic_DNA"/>
</dbReference>
<organism evidence="13 14">
    <name type="scientific">Paraburkholderia caribensis MBA4</name>
    <dbReference type="NCBI Taxonomy" id="1323664"/>
    <lineage>
        <taxon>Bacteria</taxon>
        <taxon>Pseudomonadati</taxon>
        <taxon>Pseudomonadota</taxon>
        <taxon>Betaproteobacteria</taxon>
        <taxon>Burkholderiales</taxon>
        <taxon>Burkholderiaceae</taxon>
        <taxon>Paraburkholderia</taxon>
    </lineage>
</organism>
<evidence type="ECO:0000256" key="2">
    <source>
        <dbReference type="ARBA" id="ARBA00011233"/>
    </source>
</evidence>
<dbReference type="SUPFAM" id="SSF56935">
    <property type="entry name" value="Porins"/>
    <property type="match status" value="1"/>
</dbReference>
<dbReference type="AlphaFoldDB" id="A0A0P0RPP1"/>
<evidence type="ECO:0000256" key="8">
    <source>
        <dbReference type="ARBA" id="ARBA00023114"/>
    </source>
</evidence>
<evidence type="ECO:0000256" key="11">
    <source>
        <dbReference type="SAM" id="SignalP"/>
    </source>
</evidence>
<dbReference type="Gene3D" id="2.40.160.10">
    <property type="entry name" value="Porin"/>
    <property type="match status" value="1"/>
</dbReference>
<sequence length="348" mass="37108">MKRKWTNRIGLGLGVSTAIGFLAATPAHAQSSVQLFGTVDGGVRHQTNAAAGGGSVTTMNSNGYYSSNKLDFRAREDLGGGWNAHFLLESGFNLGNGQFDNTTGLIFNRQSFVGIGHKQYGSLDLGRQYTIAHDIISFYDPYGFHFTPIIPLTVASDGTRNNNDVKYKNTFGPLLVEADNSFGGVAGDFSSGAARAVGLNYTTGPIGIGGVYGHRNVLVGKTYVGDSYYMVGASYQLGPVRLSGGFMSEDQQNQGAPHMVTNNGFGGIAWTVTPYLVFRGAYYQTNVSTDKSGRRGMSVLSVGYLLSKRTTLYAEGDYTSYRHAVVSTLNPAGASSQTAVTVGIDHLF</sequence>
<evidence type="ECO:0000256" key="6">
    <source>
        <dbReference type="ARBA" id="ARBA00022729"/>
    </source>
</evidence>
<evidence type="ECO:0000256" key="9">
    <source>
        <dbReference type="ARBA" id="ARBA00023136"/>
    </source>
</evidence>
<dbReference type="GeneID" id="69974341"/>
<keyword evidence="8" id="KW-0626">Porin</keyword>
<evidence type="ECO:0000313" key="14">
    <source>
        <dbReference type="Proteomes" id="UP000019146"/>
    </source>
</evidence>
<dbReference type="InterPro" id="IPR023614">
    <property type="entry name" value="Porin_dom_sf"/>
</dbReference>
<evidence type="ECO:0000313" key="13">
    <source>
        <dbReference type="EMBL" id="ALL70930.1"/>
    </source>
</evidence>
<dbReference type="Proteomes" id="UP000019146">
    <property type="component" value="Plasmid unnamed"/>
</dbReference>
<dbReference type="PANTHER" id="PTHR34501">
    <property type="entry name" value="PROTEIN YDDL-RELATED"/>
    <property type="match status" value="1"/>
</dbReference>
<keyword evidence="5" id="KW-0812">Transmembrane</keyword>
<evidence type="ECO:0000256" key="4">
    <source>
        <dbReference type="ARBA" id="ARBA00022452"/>
    </source>
</evidence>
<dbReference type="Pfam" id="PF13609">
    <property type="entry name" value="Porin_4"/>
    <property type="match status" value="1"/>
</dbReference>
<comment type="subunit">
    <text evidence="2">Homotrimer.</text>
</comment>
<keyword evidence="7" id="KW-0406">Ion transport</keyword>
<evidence type="ECO:0000256" key="5">
    <source>
        <dbReference type="ARBA" id="ARBA00022692"/>
    </source>
</evidence>
<evidence type="ECO:0000256" key="10">
    <source>
        <dbReference type="ARBA" id="ARBA00023237"/>
    </source>
</evidence>
<dbReference type="GO" id="GO:0046930">
    <property type="term" value="C:pore complex"/>
    <property type="evidence" value="ECO:0007669"/>
    <property type="project" value="UniProtKB-KW"/>
</dbReference>
<dbReference type="GO" id="GO:0006811">
    <property type="term" value="P:monoatomic ion transport"/>
    <property type="evidence" value="ECO:0007669"/>
    <property type="project" value="UniProtKB-KW"/>
</dbReference>
<keyword evidence="10" id="KW-0998">Cell outer membrane</keyword>
<accession>A0A0P0RPP1</accession>
<keyword evidence="4" id="KW-1134">Transmembrane beta strand</keyword>
<feature type="signal peptide" evidence="11">
    <location>
        <begin position="1"/>
        <end position="29"/>
    </location>
</feature>
<gene>
    <name evidence="13" type="ORF">K788_0006971</name>
</gene>
<evidence type="ECO:0000259" key="12">
    <source>
        <dbReference type="Pfam" id="PF13609"/>
    </source>
</evidence>
<comment type="subcellular location">
    <subcellularLocation>
        <location evidence="1">Cell outer membrane</location>
        <topology evidence="1">Multi-pass membrane protein</topology>
    </subcellularLocation>
</comment>
<name>A0A0P0RPP1_9BURK</name>
<geneLocation type="plasmid" evidence="14"/>
<evidence type="ECO:0000256" key="3">
    <source>
        <dbReference type="ARBA" id="ARBA00022448"/>
    </source>
</evidence>